<gene>
    <name evidence="2" type="ORF">QO010_002547</name>
</gene>
<comment type="caution">
    <text evidence="2">The sequence shown here is derived from an EMBL/GenBank/DDBJ whole genome shotgun (WGS) entry which is preliminary data.</text>
</comment>
<keyword evidence="3" id="KW-1185">Reference proteome</keyword>
<feature type="chain" id="PRO_5046982229" evidence="1">
    <location>
        <begin position="21"/>
        <end position="147"/>
    </location>
</feature>
<dbReference type="Proteomes" id="UP001228905">
    <property type="component" value="Unassembled WGS sequence"/>
</dbReference>
<organism evidence="2 3">
    <name type="scientific">Caulobacter ginsengisoli</name>
    <dbReference type="NCBI Taxonomy" id="400775"/>
    <lineage>
        <taxon>Bacteria</taxon>
        <taxon>Pseudomonadati</taxon>
        <taxon>Pseudomonadota</taxon>
        <taxon>Alphaproteobacteria</taxon>
        <taxon>Caulobacterales</taxon>
        <taxon>Caulobacteraceae</taxon>
        <taxon>Caulobacter</taxon>
    </lineage>
</organism>
<protein>
    <submittedName>
        <fullName evidence="2">Uncharacterized protein</fullName>
    </submittedName>
</protein>
<evidence type="ECO:0000313" key="2">
    <source>
        <dbReference type="EMBL" id="MDQ0464763.1"/>
    </source>
</evidence>
<evidence type="ECO:0000313" key="3">
    <source>
        <dbReference type="Proteomes" id="UP001228905"/>
    </source>
</evidence>
<feature type="signal peptide" evidence="1">
    <location>
        <begin position="1"/>
        <end position="20"/>
    </location>
</feature>
<accession>A0ABU0IRY1</accession>
<name>A0ABU0IRY1_9CAUL</name>
<dbReference type="PROSITE" id="PS51257">
    <property type="entry name" value="PROKAR_LIPOPROTEIN"/>
    <property type="match status" value="1"/>
</dbReference>
<dbReference type="RefSeq" id="WP_307349654.1">
    <property type="nucleotide sequence ID" value="NZ_JAUSVS010000004.1"/>
</dbReference>
<dbReference type="EMBL" id="JAUSVS010000004">
    <property type="protein sequence ID" value="MDQ0464763.1"/>
    <property type="molecule type" value="Genomic_DNA"/>
</dbReference>
<keyword evidence="1" id="KW-0732">Signal</keyword>
<evidence type="ECO:0000256" key="1">
    <source>
        <dbReference type="SAM" id="SignalP"/>
    </source>
</evidence>
<proteinExistence type="predicted"/>
<sequence>MNRRALLALPAILTASCASVGGKTLPEVPTPDWIGVRYTGDPNAAYAPPFDRANRIDDLATRQALADFVNARRDRFSVPWAGAPIPEVTLYFYRGDKDLMIGFGIGASFFQRAIFETRQASRAEVMEALRLARIDLARLKWIKVGAG</sequence>
<reference evidence="2 3" key="1">
    <citation type="submission" date="2023-07" db="EMBL/GenBank/DDBJ databases">
        <title>Genomic Encyclopedia of Type Strains, Phase IV (KMG-IV): sequencing the most valuable type-strain genomes for metagenomic binning, comparative biology and taxonomic classification.</title>
        <authorList>
            <person name="Goeker M."/>
        </authorList>
    </citation>
    <scope>NUCLEOTIDE SEQUENCE [LARGE SCALE GENOMIC DNA]</scope>
    <source>
        <strain evidence="2 3">DSM 18695</strain>
    </source>
</reference>